<dbReference type="EMBL" id="ARZX01000019">
    <property type="protein sequence ID" value="EWH12657.1"/>
    <property type="molecule type" value="Genomic_DNA"/>
</dbReference>
<dbReference type="Proteomes" id="UP000019275">
    <property type="component" value="Unassembled WGS sequence"/>
</dbReference>
<protein>
    <submittedName>
        <fullName evidence="1">Uncharacterized protein</fullName>
    </submittedName>
</protein>
<organism evidence="1 2">
    <name type="scientific">Cellulophaga geojensis KL-A</name>
    <dbReference type="NCBI Taxonomy" id="1328323"/>
    <lineage>
        <taxon>Bacteria</taxon>
        <taxon>Pseudomonadati</taxon>
        <taxon>Bacteroidota</taxon>
        <taxon>Flavobacteriia</taxon>
        <taxon>Flavobacteriales</taxon>
        <taxon>Flavobacteriaceae</taxon>
        <taxon>Cellulophaga</taxon>
    </lineage>
</organism>
<gene>
    <name evidence="1" type="ORF">KLA_13619</name>
</gene>
<sequence length="184" mass="21516">MTDGDKSTDQYTQIKKDTYTGLLLFYRDCDLDESILLNYKKNQILKEEGFTDVSVFSEGLSKNVRFTIATNKAINMAKINPDVAKFGFFVLRAPAYYKVLDIYKEENKTHIILLHLSMEYVPFFKYNTTAIDEQIIKLAKDRFSRNIVSECNKFLYEEEWLERTKHPIGMTDDGELFLSLETKN</sequence>
<proteinExistence type="predicted"/>
<keyword evidence="2" id="KW-1185">Reference proteome</keyword>
<comment type="caution">
    <text evidence="1">The sequence shown here is derived from an EMBL/GenBank/DDBJ whole genome shotgun (WGS) entry which is preliminary data.</text>
</comment>
<reference evidence="1 2" key="1">
    <citation type="journal article" date="2014" name="Genome Announc.">
        <title>Draft Genome Sequence of the Carrageenan-Degrading Bacterium Cellulophaga sp. Strain KL-A, Isolated from Decaying Marine Algae.</title>
        <authorList>
            <person name="Shan D."/>
            <person name="Ying J."/>
            <person name="Li X."/>
            <person name="Gao Z."/>
            <person name="Wei G."/>
            <person name="Shao Z."/>
        </authorList>
    </citation>
    <scope>NUCLEOTIDE SEQUENCE [LARGE SCALE GENOMIC DNA]</scope>
    <source>
        <strain evidence="1 2">KL-A</strain>
    </source>
</reference>
<dbReference type="RefSeq" id="WP_034646398.1">
    <property type="nucleotide sequence ID" value="NZ_ARZX01000019.1"/>
</dbReference>
<name>A0ABP3B723_9FLAO</name>
<evidence type="ECO:0000313" key="1">
    <source>
        <dbReference type="EMBL" id="EWH12657.1"/>
    </source>
</evidence>
<accession>A0ABP3B723</accession>
<evidence type="ECO:0000313" key="2">
    <source>
        <dbReference type="Proteomes" id="UP000019275"/>
    </source>
</evidence>